<protein>
    <submittedName>
        <fullName evidence="1">Uncharacterized protein</fullName>
    </submittedName>
</protein>
<reference evidence="1 2" key="1">
    <citation type="journal article" date="2018" name="Front. Microbiol.">
        <title>Jumbo Bacteriophages Are Represented Within an Increasing Diversity of Environmental Viruses Infecting the Emerging Phytopathogen, Dickeya solani.</title>
        <authorList>
            <person name="Day A.W."/>
            <person name="Ahn J."/>
            <person name="Salmond G.P.C."/>
        </authorList>
    </citation>
    <scope>NUCLEOTIDE SEQUENCE [LARGE SCALE GENOMIC DNA]</scope>
</reference>
<proteinExistence type="predicted"/>
<dbReference type="EMBL" id="MH460460">
    <property type="protein sequence ID" value="AXG66490.1"/>
    <property type="molecule type" value="Genomic_DNA"/>
</dbReference>
<name>A0A384ZW67_9CAUD</name>
<organism evidence="1 2">
    <name type="scientific">Dickeya phage vB_DsoM_JA13</name>
    <dbReference type="NCBI Taxonomy" id="2283030"/>
    <lineage>
        <taxon>Viruses</taxon>
        <taxon>Duplodnaviria</taxon>
        <taxon>Heunggongvirae</taxon>
        <taxon>Uroviricota</taxon>
        <taxon>Caudoviricetes</taxon>
        <taxon>Salmondvirus</taxon>
        <taxon>Salmondvirus JA11</taxon>
    </lineage>
</organism>
<sequence>MTGAKKAKLLIVLFVGLVLVLAFASSRTSYTPSNVIGDEIVSCVTAVCVSDSTLGNCIEFPPRVARVVQTTDVNSGAVRLIVSLNNTCKGK</sequence>
<evidence type="ECO:0000313" key="2">
    <source>
        <dbReference type="Proteomes" id="UP000263742"/>
    </source>
</evidence>
<accession>A0A384ZW67</accession>
<gene>
    <name evidence="1" type="ORF">JA13_087</name>
</gene>
<evidence type="ECO:0000313" key="1">
    <source>
        <dbReference type="EMBL" id="AXG66490.1"/>
    </source>
</evidence>
<dbReference type="Proteomes" id="UP000263742">
    <property type="component" value="Segment"/>
</dbReference>